<keyword evidence="3 8" id="KW-0808">Transferase</keyword>
<dbReference type="PROSITE" id="PS50077">
    <property type="entry name" value="HEAT_REPEAT"/>
    <property type="match status" value="1"/>
</dbReference>
<keyword evidence="11" id="KW-1185">Reference proteome</keyword>
<feature type="repeat" description="HEAT" evidence="7">
    <location>
        <begin position="1129"/>
        <end position="1166"/>
    </location>
</feature>
<gene>
    <name evidence="10" type="ORF">PCOR1329_LOCUS16097</name>
</gene>
<evidence type="ECO:0000256" key="4">
    <source>
        <dbReference type="ARBA" id="ARBA00022695"/>
    </source>
</evidence>
<comment type="similarity">
    <text evidence="1 8">Belongs to the Arg-specific ADP-ribosyltransferase family.</text>
</comment>
<dbReference type="Gene3D" id="1.25.10.10">
    <property type="entry name" value="Leucine-rich Repeat Variant"/>
    <property type="match status" value="1"/>
</dbReference>
<dbReference type="InterPro" id="IPR011989">
    <property type="entry name" value="ARM-like"/>
</dbReference>
<evidence type="ECO:0000256" key="9">
    <source>
        <dbReference type="SAM" id="MobiDB-lite"/>
    </source>
</evidence>
<proteinExistence type="inferred from homology"/>
<keyword evidence="4" id="KW-0548">Nucleotidyltransferase</keyword>
<comment type="catalytic activity">
    <reaction evidence="6 8">
        <text>L-arginyl-[protein] + NAD(+) = N(omega)-(ADP-D-ribosyl)-L-arginyl-[protein] + nicotinamide + H(+)</text>
        <dbReference type="Rhea" id="RHEA:19149"/>
        <dbReference type="Rhea" id="RHEA-COMP:10532"/>
        <dbReference type="Rhea" id="RHEA-COMP:15087"/>
        <dbReference type="ChEBI" id="CHEBI:15378"/>
        <dbReference type="ChEBI" id="CHEBI:17154"/>
        <dbReference type="ChEBI" id="CHEBI:29965"/>
        <dbReference type="ChEBI" id="CHEBI:57540"/>
        <dbReference type="ChEBI" id="CHEBI:142554"/>
        <dbReference type="EC" id="2.4.2.31"/>
    </reaction>
</comment>
<evidence type="ECO:0000256" key="3">
    <source>
        <dbReference type="ARBA" id="ARBA00022679"/>
    </source>
</evidence>
<feature type="compositionally biased region" description="Low complexity" evidence="9">
    <location>
        <begin position="307"/>
        <end position="334"/>
    </location>
</feature>
<feature type="compositionally biased region" description="Low complexity" evidence="9">
    <location>
        <begin position="1323"/>
        <end position="1342"/>
    </location>
</feature>
<dbReference type="Pfam" id="PF01129">
    <property type="entry name" value="ART"/>
    <property type="match status" value="1"/>
</dbReference>
<sequence>KKPRGVRQKSCWRPQKSSELGMWAPEECSPSIYSTQRTRRDLRALHQVPRGTLADGPLCHEMIHCIISSPAKAPVGKPDAPQAAARTSTTDLTAGGLASRKPAGAGARAPRPSQSSGQPKVLDLRSPASARPAGTHSPRPSQPSSRPSASSQPSPKAAARLSSNRGAMAATAARLPQPANGARAKGPLSPESEAKAESIHQKCAHDEDEWYIRVDDSDPQEAELVRAASAAGRGIEDICLLKSAADLCTFLHSIQVPETSLVLVDTACQCYGAWAFSEDFADKGGGNLFPVKVAITTDCEAALGEGSQSMPPSRSPTSPSGPSQQSATASQVVQRTVDHERIPHKVRVLQDRVPPGGAERGAVQPLDAESLRVVYEDSLSTASGEREGLDDELQAPAADRAALAAPSGPEVAQAGSPQRSAPSVDAERFRDIVERAAGEERRMGTDGKPHGRGSFVGSWETAADAECPDWNLEAWLGSTAAVAAVAEALVPQELSRAVGPLAFITAVGRKGKEDREATRRAIAHQLDQNGISLELASAIVDRGVALVDSAAATGAALNEKFAADGGFEFDFGTKADFFQGLEFRIGSPNPDVLKGMVYDHCENVDSKSEWETGNYGITTTSRNEFLLVLQDVFDQLKDTCSLGATNEEVADWDQHVKKLKEEVEKLPEPVHLGVDPPLRLQWPDETKNTGNPRSTKRAEILRGLAEKNKELREVGEKPLLLAEAVALCLYSGPLFEKYNAVCRGGPLQCEREPSKVMRDRFQSLCGDGGDHPGSSKEVAVNRYATTIHVLASALVKASKTSKACTVMRGTKDGRLPKQFWKEDDAGVKGGIEYGFMSTTTDREVAMQYASGQSAGTVLEIQTGMIDRGAELSWISQYPHEKEMCFPPLTSMQVLGTSVEDKVLVVSLRLNLNLTCSTIEEVIGKRRKVVKDMCRNLQDEAKREMKREAEREARPQLKDEHVAKIQEVLGKALRDIYDRPFEVFNTDDYFQSSLKVALECKRVALQAAGPAARGWRSKLQANAPCMELISHAKSCIDCGSRCEAEAVVGLLLGLTQIPDQQVRSNALAAIASGRTLEELIALAKAGGGLGVLTDRLLQALRAENIGEVGREEFAALALAFFGGPEALGFAIEPLANLAQDKEWRIRCTACEALGAVSEAGGPEVAGKAPAAPRWPGRRWSCSRGWPRTRSGVSARPRAGRSAPSPRPAAPRWPGRRWSCSRGWPRTRTCMSARPRAGSSAPSPRPAAPRWPGRRWTALAAGPGPGVVCPQGRVRGARRRLQGRRPRGGRGGAGAALAAGPGQGRVRGPRRRLQGWRPRGGREGAGAALAAGPGQELECPPGRVRAARRRRRGRRPRGGREGAGAALAAGPGPGGRGCPPGRVRGARRRLQGRRPRGGREGAEAALAAGPGQGRVCPRGRAARGALMAESARVHLVPRGSGQLQWPRSPWFCLPPPLSRSHADGPRVAVATCI</sequence>
<reference evidence="10" key="1">
    <citation type="submission" date="2023-10" db="EMBL/GenBank/DDBJ databases">
        <authorList>
            <person name="Chen Y."/>
            <person name="Shah S."/>
            <person name="Dougan E. K."/>
            <person name="Thang M."/>
            <person name="Chan C."/>
        </authorList>
    </citation>
    <scope>NUCLEOTIDE SEQUENCE [LARGE SCALE GENOMIC DNA]</scope>
</reference>
<feature type="compositionally biased region" description="Low complexity" evidence="9">
    <location>
        <begin position="1293"/>
        <end position="1304"/>
    </location>
</feature>
<feature type="compositionally biased region" description="Basic residues" evidence="9">
    <location>
        <begin position="1343"/>
        <end position="1355"/>
    </location>
</feature>
<keyword evidence="2 8" id="KW-0328">Glycosyltransferase</keyword>
<feature type="region of interest" description="Disordered" evidence="9">
    <location>
        <begin position="303"/>
        <end position="337"/>
    </location>
</feature>
<name>A0ABN9R1L3_9DINO</name>
<feature type="non-terminal residue" evidence="10">
    <location>
        <position position="1"/>
    </location>
</feature>
<feature type="compositionally biased region" description="Low complexity" evidence="9">
    <location>
        <begin position="1230"/>
        <end position="1240"/>
    </location>
</feature>
<feature type="region of interest" description="Disordered" evidence="9">
    <location>
        <begin position="71"/>
        <end position="200"/>
    </location>
</feature>
<feature type="compositionally biased region" description="Low complexity" evidence="9">
    <location>
        <begin position="137"/>
        <end position="160"/>
    </location>
</feature>
<feature type="region of interest" description="Disordered" evidence="9">
    <location>
        <begin position="400"/>
        <end position="429"/>
    </location>
</feature>
<feature type="region of interest" description="Disordered" evidence="9">
    <location>
        <begin position="1160"/>
        <end position="1250"/>
    </location>
</feature>
<dbReference type="Pfam" id="PF02985">
    <property type="entry name" value="HEAT"/>
    <property type="match status" value="1"/>
</dbReference>
<evidence type="ECO:0000256" key="7">
    <source>
        <dbReference type="PROSITE-ProRule" id="PRU00103"/>
    </source>
</evidence>
<comment type="caution">
    <text evidence="10">The sequence shown here is derived from an EMBL/GenBank/DDBJ whole genome shotgun (WGS) entry which is preliminary data.</text>
</comment>
<organism evidence="10 11">
    <name type="scientific">Prorocentrum cordatum</name>
    <dbReference type="NCBI Taxonomy" id="2364126"/>
    <lineage>
        <taxon>Eukaryota</taxon>
        <taxon>Sar</taxon>
        <taxon>Alveolata</taxon>
        <taxon>Dinophyceae</taxon>
        <taxon>Prorocentrales</taxon>
        <taxon>Prorocentraceae</taxon>
        <taxon>Prorocentrum</taxon>
    </lineage>
</organism>
<protein>
    <recommendedName>
        <fullName evidence="8">NAD(P)(+)--arginine ADP-ribosyltransferase</fullName>
        <ecNumber evidence="8">2.4.2.31</ecNumber>
    </recommendedName>
    <alternativeName>
        <fullName evidence="8">Mono(ADP-ribosyl)transferase</fullName>
    </alternativeName>
</protein>
<feature type="compositionally biased region" description="Basic residues" evidence="9">
    <location>
        <begin position="1274"/>
        <end position="1286"/>
    </location>
</feature>
<dbReference type="EC" id="2.4.2.31" evidence="8"/>
<dbReference type="SUPFAM" id="SSF56399">
    <property type="entry name" value="ADP-ribosylation"/>
    <property type="match status" value="1"/>
</dbReference>
<dbReference type="InterPro" id="IPR021133">
    <property type="entry name" value="HEAT_type_2"/>
</dbReference>
<evidence type="ECO:0000256" key="5">
    <source>
        <dbReference type="ARBA" id="ARBA00022737"/>
    </source>
</evidence>
<evidence type="ECO:0000256" key="2">
    <source>
        <dbReference type="ARBA" id="ARBA00022676"/>
    </source>
</evidence>
<feature type="region of interest" description="Disordered" evidence="9">
    <location>
        <begin position="1274"/>
        <end position="1414"/>
    </location>
</feature>
<evidence type="ECO:0000256" key="8">
    <source>
        <dbReference type="RuleBase" id="RU361228"/>
    </source>
</evidence>
<dbReference type="InterPro" id="IPR000357">
    <property type="entry name" value="HEAT"/>
</dbReference>
<dbReference type="Gene3D" id="3.90.176.10">
    <property type="entry name" value="Toxin ADP-ribosyltransferase, Chain A, domain 1"/>
    <property type="match status" value="1"/>
</dbReference>
<feature type="region of interest" description="Disordered" evidence="9">
    <location>
        <begin position="674"/>
        <end position="695"/>
    </location>
</feature>
<keyword evidence="8" id="KW-0520">NAD</keyword>
<feature type="region of interest" description="Disordered" evidence="9">
    <location>
        <begin position="1"/>
        <end position="28"/>
    </location>
</feature>
<dbReference type="InterPro" id="IPR000768">
    <property type="entry name" value="ART"/>
</dbReference>
<feature type="compositionally biased region" description="Low complexity" evidence="9">
    <location>
        <begin position="1188"/>
        <end position="1202"/>
    </location>
</feature>
<evidence type="ECO:0000256" key="6">
    <source>
        <dbReference type="ARBA" id="ARBA00047597"/>
    </source>
</evidence>
<dbReference type="SUPFAM" id="SSF48371">
    <property type="entry name" value="ARM repeat"/>
    <property type="match status" value="1"/>
</dbReference>
<feature type="compositionally biased region" description="Low complexity" evidence="9">
    <location>
        <begin position="98"/>
        <end position="113"/>
    </location>
</feature>
<evidence type="ECO:0000313" key="11">
    <source>
        <dbReference type="Proteomes" id="UP001189429"/>
    </source>
</evidence>
<evidence type="ECO:0000256" key="1">
    <source>
        <dbReference type="ARBA" id="ARBA00009558"/>
    </source>
</evidence>
<keyword evidence="8" id="KW-0521">NADP</keyword>
<dbReference type="PROSITE" id="PS51996">
    <property type="entry name" value="TR_MART"/>
    <property type="match status" value="1"/>
</dbReference>
<dbReference type="InterPro" id="IPR016024">
    <property type="entry name" value="ARM-type_fold"/>
</dbReference>
<feature type="compositionally biased region" description="Basic residues" evidence="9">
    <location>
        <begin position="1382"/>
        <end position="1394"/>
    </location>
</feature>
<dbReference type="EMBL" id="CAUYUJ010004908">
    <property type="protein sequence ID" value="CAK0811485.1"/>
    <property type="molecule type" value="Genomic_DNA"/>
</dbReference>
<accession>A0ABN9R1L3</accession>
<keyword evidence="5" id="KW-0677">Repeat</keyword>
<evidence type="ECO:0000313" key="10">
    <source>
        <dbReference type="EMBL" id="CAK0811485.1"/>
    </source>
</evidence>
<dbReference type="Proteomes" id="UP001189429">
    <property type="component" value="Unassembled WGS sequence"/>
</dbReference>